<organism evidence="1">
    <name type="scientific">Timema californicum</name>
    <name type="common">California timema</name>
    <name type="synonym">Walking stick</name>
    <dbReference type="NCBI Taxonomy" id="61474"/>
    <lineage>
        <taxon>Eukaryota</taxon>
        <taxon>Metazoa</taxon>
        <taxon>Ecdysozoa</taxon>
        <taxon>Arthropoda</taxon>
        <taxon>Hexapoda</taxon>
        <taxon>Insecta</taxon>
        <taxon>Pterygota</taxon>
        <taxon>Neoptera</taxon>
        <taxon>Polyneoptera</taxon>
        <taxon>Phasmatodea</taxon>
        <taxon>Timematodea</taxon>
        <taxon>Timematoidea</taxon>
        <taxon>Timematidae</taxon>
        <taxon>Timema</taxon>
    </lineage>
</organism>
<proteinExistence type="predicted"/>
<gene>
    <name evidence="1" type="ORF">TCMB3V08_LOCUS12568</name>
</gene>
<name>A0A7R9JIQ8_TIMCA</name>
<evidence type="ECO:0000313" key="1">
    <source>
        <dbReference type="EMBL" id="CAD7580035.1"/>
    </source>
</evidence>
<protein>
    <submittedName>
        <fullName evidence="1">(California timema) hypothetical protein</fullName>
    </submittedName>
</protein>
<dbReference type="EMBL" id="OE196039">
    <property type="protein sequence ID" value="CAD7580035.1"/>
    <property type="molecule type" value="Genomic_DNA"/>
</dbReference>
<reference evidence="1" key="1">
    <citation type="submission" date="2020-11" db="EMBL/GenBank/DDBJ databases">
        <authorList>
            <person name="Tran Van P."/>
        </authorList>
    </citation>
    <scope>NUCLEOTIDE SEQUENCE</scope>
</reference>
<sequence>MKSLWDGFLPIKEQIKDESDTSNSVDEIVKTEIKLFDSSFGILDSNIDHFTPLDKYESKLEQDQSTMSSVLLQSNTLAQTSCAFNLNIGCVNENQDLSFNALHKKAEHRKLLPKILCHEVKENVTLEYKKSFLNSYRTNYVKEHQNLFNEGVYKIQACSDSHLTFGEFKDNIEIIMISSTHPKLEGFFVSTEATDTKCNLENYTKKGGNCIAHGDKGICKTKNCINKIQSGGYCIAHVVGRKCHTNNCTKYALQGGNCFSH</sequence>
<accession>A0A7R9JIQ8</accession>
<dbReference type="AlphaFoldDB" id="A0A7R9JIQ8"/>